<evidence type="ECO:0000256" key="1">
    <source>
        <dbReference type="SAM" id="MobiDB-lite"/>
    </source>
</evidence>
<dbReference type="Proteomes" id="UP001454036">
    <property type="component" value="Unassembled WGS sequence"/>
</dbReference>
<dbReference type="EMBL" id="BAABME010005114">
    <property type="protein sequence ID" value="GAA0164651.1"/>
    <property type="molecule type" value="Genomic_DNA"/>
</dbReference>
<gene>
    <name evidence="2" type="ORF">LIER_20240</name>
</gene>
<feature type="region of interest" description="Disordered" evidence="1">
    <location>
        <begin position="260"/>
        <end position="281"/>
    </location>
</feature>
<proteinExistence type="predicted"/>
<name>A0AAV3QNA3_LITER</name>
<dbReference type="AlphaFoldDB" id="A0AAV3QNA3"/>
<dbReference type="PANTHER" id="PTHR33052">
    <property type="entry name" value="DUF4228 DOMAIN PROTEIN-RELATED"/>
    <property type="match status" value="1"/>
</dbReference>
<organism evidence="2 3">
    <name type="scientific">Lithospermum erythrorhizon</name>
    <name type="common">Purple gromwell</name>
    <name type="synonym">Lithospermum officinale var. erythrorhizon</name>
    <dbReference type="NCBI Taxonomy" id="34254"/>
    <lineage>
        <taxon>Eukaryota</taxon>
        <taxon>Viridiplantae</taxon>
        <taxon>Streptophyta</taxon>
        <taxon>Embryophyta</taxon>
        <taxon>Tracheophyta</taxon>
        <taxon>Spermatophyta</taxon>
        <taxon>Magnoliopsida</taxon>
        <taxon>eudicotyledons</taxon>
        <taxon>Gunneridae</taxon>
        <taxon>Pentapetalae</taxon>
        <taxon>asterids</taxon>
        <taxon>lamiids</taxon>
        <taxon>Boraginales</taxon>
        <taxon>Boraginaceae</taxon>
        <taxon>Boraginoideae</taxon>
        <taxon>Lithospermeae</taxon>
        <taxon>Lithospermum</taxon>
    </lineage>
</organism>
<sequence length="446" mass="50220">MNVSIREKRILKLVHPRFIETHSKPVKAAEILKKYPRYSITRPDVFQFPWIVIKPEATLVPGKVFYLVPHRTMYKLLKAARERNPDQLYQSPYRDRHSGALQPPGGTETEDEMYLSLGDTPDSYTNQTQSPLRSSAGSTPKHFGHGKNNKRHAQIMDSNHSSQDELLKEINPNCSINGNRAREGSISGKIKSCLAKENSNRKFMKLVVTFGSPIFIPASPEQSPSSRDWPDQSPNKKYDGYTNGTDSAHHTFSKLLTKSREGHQDHALPEQYPSPSKKGFSSTLKHLLRLDSGEVSGHSPDDKHGYYNTKTYSPTMASAGNTPKHSGRIKNHKIRMINSPEDIAQHAHIGSSQNQVNWCPPDYLLSENRPSSSRNPRWNEEIAGVSRNGGQQIRSCIRKPNSYRKFLNLEVTFMSPIHIVTSPGMSPGAKGSPGGHQIFDDFYHQF</sequence>
<feature type="compositionally biased region" description="Basic and acidic residues" evidence="1">
    <location>
        <begin position="228"/>
        <end position="239"/>
    </location>
</feature>
<feature type="region of interest" description="Disordered" evidence="1">
    <location>
        <begin position="218"/>
        <end position="248"/>
    </location>
</feature>
<evidence type="ECO:0000313" key="2">
    <source>
        <dbReference type="EMBL" id="GAA0164651.1"/>
    </source>
</evidence>
<feature type="region of interest" description="Disordered" evidence="1">
    <location>
        <begin position="293"/>
        <end position="327"/>
    </location>
</feature>
<evidence type="ECO:0000313" key="3">
    <source>
        <dbReference type="Proteomes" id="UP001454036"/>
    </source>
</evidence>
<feature type="region of interest" description="Disordered" evidence="1">
    <location>
        <begin position="88"/>
        <end position="149"/>
    </location>
</feature>
<feature type="compositionally biased region" description="Polar residues" evidence="1">
    <location>
        <begin position="122"/>
        <end position="138"/>
    </location>
</feature>
<feature type="compositionally biased region" description="Polar residues" evidence="1">
    <location>
        <begin position="308"/>
        <end position="324"/>
    </location>
</feature>
<comment type="caution">
    <text evidence="2">The sequence shown here is derived from an EMBL/GenBank/DDBJ whole genome shotgun (WGS) entry which is preliminary data.</text>
</comment>
<keyword evidence="3" id="KW-1185">Reference proteome</keyword>
<dbReference type="Pfam" id="PF14009">
    <property type="entry name" value="PADRE"/>
    <property type="match status" value="1"/>
</dbReference>
<dbReference type="InterPro" id="IPR025322">
    <property type="entry name" value="PADRE_dom"/>
</dbReference>
<reference evidence="2 3" key="1">
    <citation type="submission" date="2024-01" db="EMBL/GenBank/DDBJ databases">
        <title>The complete chloroplast genome sequence of Lithospermum erythrorhizon: insights into the phylogenetic relationship among Boraginaceae species and the maternal lineages of purple gromwells.</title>
        <authorList>
            <person name="Okada T."/>
            <person name="Watanabe K."/>
        </authorList>
    </citation>
    <scope>NUCLEOTIDE SEQUENCE [LARGE SCALE GENOMIC DNA]</scope>
</reference>
<protein>
    <submittedName>
        <fullName evidence="2">Uncharacterized protein</fullName>
    </submittedName>
</protein>
<accession>A0AAV3QNA3</accession>